<keyword evidence="4" id="KW-1133">Transmembrane helix</keyword>
<proteinExistence type="predicted"/>
<keyword evidence="4" id="KW-0472">Membrane</keyword>
<dbReference type="Pfam" id="PF12796">
    <property type="entry name" value="Ank_2"/>
    <property type="match status" value="1"/>
</dbReference>
<accession>A0A8B6BY31</accession>
<feature type="transmembrane region" description="Helical" evidence="4">
    <location>
        <begin position="148"/>
        <end position="166"/>
    </location>
</feature>
<protein>
    <submittedName>
        <fullName evidence="5">Uncharacterized protein</fullName>
    </submittedName>
</protein>
<evidence type="ECO:0000256" key="1">
    <source>
        <dbReference type="ARBA" id="ARBA00022737"/>
    </source>
</evidence>
<keyword evidence="6" id="KW-1185">Reference proteome</keyword>
<dbReference type="AlphaFoldDB" id="A0A8B6BY31"/>
<organism evidence="5 6">
    <name type="scientific">Mytilus galloprovincialis</name>
    <name type="common">Mediterranean mussel</name>
    <dbReference type="NCBI Taxonomy" id="29158"/>
    <lineage>
        <taxon>Eukaryota</taxon>
        <taxon>Metazoa</taxon>
        <taxon>Spiralia</taxon>
        <taxon>Lophotrochozoa</taxon>
        <taxon>Mollusca</taxon>
        <taxon>Bivalvia</taxon>
        <taxon>Autobranchia</taxon>
        <taxon>Pteriomorphia</taxon>
        <taxon>Mytilida</taxon>
        <taxon>Mytiloidea</taxon>
        <taxon>Mytilidae</taxon>
        <taxon>Mytilinae</taxon>
        <taxon>Mytilus</taxon>
    </lineage>
</organism>
<dbReference type="PANTHER" id="PTHR24198:SF165">
    <property type="entry name" value="ANKYRIN REPEAT-CONTAINING PROTEIN-RELATED"/>
    <property type="match status" value="1"/>
</dbReference>
<dbReference type="SMART" id="SM00248">
    <property type="entry name" value="ANK"/>
    <property type="match status" value="2"/>
</dbReference>
<evidence type="ECO:0000256" key="4">
    <source>
        <dbReference type="SAM" id="Phobius"/>
    </source>
</evidence>
<dbReference type="SUPFAM" id="SSF48403">
    <property type="entry name" value="Ankyrin repeat"/>
    <property type="match status" value="1"/>
</dbReference>
<evidence type="ECO:0000256" key="3">
    <source>
        <dbReference type="PROSITE-ProRule" id="PRU00023"/>
    </source>
</evidence>
<reference evidence="5" key="1">
    <citation type="submission" date="2018-11" db="EMBL/GenBank/DDBJ databases">
        <authorList>
            <person name="Alioto T."/>
            <person name="Alioto T."/>
        </authorList>
    </citation>
    <scope>NUCLEOTIDE SEQUENCE</scope>
</reference>
<sequence length="168" mass="18851">MSNFLFQQGDNPLHLAVSGGNFEMTKMLLERKDIDPNIKNKSGNTPLHLSIIHKHIEIAQMLLERKDVDPNGKNGGCSAKASKRKTKSIRKFSTWHDRDIRTRRCVKKHNRAKRTGTTMPHMVCVINAGEIISQVVAGFAIAPAHLNAIFHNIIVFQTFCFIYAIACG</sequence>
<evidence type="ECO:0000256" key="2">
    <source>
        <dbReference type="ARBA" id="ARBA00023043"/>
    </source>
</evidence>
<comment type="caution">
    <text evidence="5">The sequence shown here is derived from an EMBL/GenBank/DDBJ whole genome shotgun (WGS) entry which is preliminary data.</text>
</comment>
<keyword evidence="1" id="KW-0677">Repeat</keyword>
<dbReference type="PANTHER" id="PTHR24198">
    <property type="entry name" value="ANKYRIN REPEAT AND PROTEIN KINASE DOMAIN-CONTAINING PROTEIN"/>
    <property type="match status" value="1"/>
</dbReference>
<keyword evidence="2 3" id="KW-0040">ANK repeat</keyword>
<dbReference type="OrthoDB" id="6143579at2759"/>
<dbReference type="Gene3D" id="1.25.40.20">
    <property type="entry name" value="Ankyrin repeat-containing domain"/>
    <property type="match status" value="1"/>
</dbReference>
<name>A0A8B6BY31_MYTGA</name>
<dbReference type="Proteomes" id="UP000596742">
    <property type="component" value="Unassembled WGS sequence"/>
</dbReference>
<feature type="repeat" description="ANK" evidence="3">
    <location>
        <begin position="42"/>
        <end position="65"/>
    </location>
</feature>
<dbReference type="EMBL" id="UYJE01000892">
    <property type="protein sequence ID" value="VDH97397.1"/>
    <property type="molecule type" value="Genomic_DNA"/>
</dbReference>
<dbReference type="PROSITE" id="PS50297">
    <property type="entry name" value="ANK_REP_REGION"/>
    <property type="match status" value="2"/>
</dbReference>
<dbReference type="PROSITE" id="PS50088">
    <property type="entry name" value="ANK_REPEAT"/>
    <property type="match status" value="2"/>
</dbReference>
<evidence type="ECO:0000313" key="6">
    <source>
        <dbReference type="Proteomes" id="UP000596742"/>
    </source>
</evidence>
<feature type="repeat" description="ANK" evidence="3">
    <location>
        <begin position="8"/>
        <end position="31"/>
    </location>
</feature>
<keyword evidence="4" id="KW-0812">Transmembrane</keyword>
<evidence type="ECO:0000313" key="5">
    <source>
        <dbReference type="EMBL" id="VDH97397.1"/>
    </source>
</evidence>
<gene>
    <name evidence="5" type="ORF">MGAL_10B009431</name>
</gene>
<feature type="transmembrane region" description="Helical" evidence="4">
    <location>
        <begin position="121"/>
        <end position="142"/>
    </location>
</feature>
<dbReference type="InterPro" id="IPR002110">
    <property type="entry name" value="Ankyrin_rpt"/>
</dbReference>
<dbReference type="InterPro" id="IPR036770">
    <property type="entry name" value="Ankyrin_rpt-contain_sf"/>
</dbReference>